<organism evidence="1 2">
    <name type="scientific">Rotaria socialis</name>
    <dbReference type="NCBI Taxonomy" id="392032"/>
    <lineage>
        <taxon>Eukaryota</taxon>
        <taxon>Metazoa</taxon>
        <taxon>Spiralia</taxon>
        <taxon>Gnathifera</taxon>
        <taxon>Rotifera</taxon>
        <taxon>Eurotatoria</taxon>
        <taxon>Bdelloidea</taxon>
        <taxon>Philodinida</taxon>
        <taxon>Philodinidae</taxon>
        <taxon>Rotaria</taxon>
    </lineage>
</organism>
<evidence type="ECO:0000313" key="1">
    <source>
        <dbReference type="EMBL" id="CAF3672385.1"/>
    </source>
</evidence>
<dbReference type="InterPro" id="IPR015915">
    <property type="entry name" value="Kelch-typ_b-propeller"/>
</dbReference>
<dbReference type="Gene3D" id="2.120.10.80">
    <property type="entry name" value="Kelch-type beta propeller"/>
    <property type="match status" value="1"/>
</dbReference>
<proteinExistence type="predicted"/>
<gene>
    <name evidence="1" type="ORF">KIK155_LOCUS24762</name>
</gene>
<reference evidence="1" key="1">
    <citation type="submission" date="2021-02" db="EMBL/GenBank/DDBJ databases">
        <authorList>
            <person name="Nowell W R."/>
        </authorList>
    </citation>
    <scope>NUCLEOTIDE SEQUENCE</scope>
</reference>
<dbReference type="AlphaFoldDB" id="A0A818SYF7"/>
<sequence length="629" mass="72492">MNDRWPDSLSNIVPCCRNINLPVRLSKLNSHTSLRCSEKQFIEQLHSRHEPMISVEEQRLTRKMNLPSIQCKSNHTDKCYAEYNINSFRKGFGLLKDIRYEKIEPGKPSLMIHSGNFQKSQIDSFTATNHALKELAEIELRKRFALVYSETCIYIIGGYIFDPEIPIRKKPLNDYKYDFQTRKLISTQALPNGAMGGSDIYNRPLSDCYFLTINHANETWAKLPNLPAPTSGPGLGAYNGVLHCIGGFDILASQSIAHGEYLMLDYRQDKQWQYGPELSVIRVRPIVFIDTNSSINNHNVYVAGGFNINPNSYKPYIVPDLQLFNRVIQSWQYVTTIPDLELTHELSFEHNKLHVSEIIEVADKIPETNTLYTFDLEKLIWTDTKNNIANNRIQEIKHQQNTEHYHSPLNIIILYNNMQNIWIFIYLITVTSIPIIESFVPISNDQRENNSDDLEQILSVPDYSSSLSDSLSAVEKENAPECLSKISLSEAFNRNRRASISRPYFYHWRAARENNRPTSKNVLPFSSRLGKRAYEDKQKQDIVINKQPTERDNEFNDVLAFLLGYLTGKNIDITYEDSTKICLTQSIDNGMIQEILGKFYNSQCQPNKELTQERQLTGKGSVWFCSRLD</sequence>
<dbReference type="Proteomes" id="UP000663865">
    <property type="component" value="Unassembled WGS sequence"/>
</dbReference>
<accession>A0A818SYF7</accession>
<dbReference type="EMBL" id="CAJNYV010004445">
    <property type="protein sequence ID" value="CAF3672385.1"/>
    <property type="molecule type" value="Genomic_DNA"/>
</dbReference>
<evidence type="ECO:0000313" key="2">
    <source>
        <dbReference type="Proteomes" id="UP000663865"/>
    </source>
</evidence>
<dbReference type="SUPFAM" id="SSF117281">
    <property type="entry name" value="Kelch motif"/>
    <property type="match status" value="1"/>
</dbReference>
<protein>
    <submittedName>
        <fullName evidence="1">Uncharacterized protein</fullName>
    </submittedName>
</protein>
<comment type="caution">
    <text evidence="1">The sequence shown here is derived from an EMBL/GenBank/DDBJ whole genome shotgun (WGS) entry which is preliminary data.</text>
</comment>
<name>A0A818SYF7_9BILA</name>